<organism evidence="5 6">
    <name type="scientific">Penicillium brasilianum</name>
    <dbReference type="NCBI Taxonomy" id="104259"/>
    <lineage>
        <taxon>Eukaryota</taxon>
        <taxon>Fungi</taxon>
        <taxon>Dikarya</taxon>
        <taxon>Ascomycota</taxon>
        <taxon>Pezizomycotina</taxon>
        <taxon>Eurotiomycetes</taxon>
        <taxon>Eurotiomycetidae</taxon>
        <taxon>Eurotiales</taxon>
        <taxon>Aspergillaceae</taxon>
        <taxon>Penicillium</taxon>
    </lineage>
</organism>
<dbReference type="PROSITE" id="PS51891">
    <property type="entry name" value="CENP_V_GFA"/>
    <property type="match status" value="1"/>
</dbReference>
<comment type="similarity">
    <text evidence="1">Belongs to the Gfa family.</text>
</comment>
<dbReference type="InterPro" id="IPR011057">
    <property type="entry name" value="Mss4-like_sf"/>
</dbReference>
<dbReference type="SUPFAM" id="SSF51316">
    <property type="entry name" value="Mss4-like"/>
    <property type="match status" value="1"/>
</dbReference>
<proteinExistence type="inferred from homology"/>
<evidence type="ECO:0000313" key="5">
    <source>
        <dbReference type="EMBL" id="CEO61000.1"/>
    </source>
</evidence>
<dbReference type="EMBL" id="CDHK01000004">
    <property type="protein sequence ID" value="CEO61000.1"/>
    <property type="molecule type" value="Genomic_DNA"/>
</dbReference>
<dbReference type="InterPro" id="IPR052355">
    <property type="entry name" value="CENP-V-like"/>
</dbReference>
<evidence type="ECO:0000256" key="1">
    <source>
        <dbReference type="ARBA" id="ARBA00005495"/>
    </source>
</evidence>
<keyword evidence="3" id="KW-0862">Zinc</keyword>
<protein>
    <recommendedName>
        <fullName evidence="4">CENP-V/GFA domain-containing protein</fullName>
    </recommendedName>
</protein>
<dbReference type="InterPro" id="IPR006913">
    <property type="entry name" value="CENP-V/GFA"/>
</dbReference>
<dbReference type="OrthoDB" id="2993351at2759"/>
<dbReference type="AlphaFoldDB" id="A0A0F7VFP0"/>
<evidence type="ECO:0000259" key="4">
    <source>
        <dbReference type="PROSITE" id="PS51891"/>
    </source>
</evidence>
<evidence type="ECO:0000256" key="2">
    <source>
        <dbReference type="ARBA" id="ARBA00022723"/>
    </source>
</evidence>
<sequence>MENSASYEGSCHCGQVKYTVRISPPISEQTVMQCNCSICYINGYLMIYPKTADVTFHHADDAVKEYRFASKNVPHYFCTNCGTSVYGKADIPDKRHIMAVNVRTLSGIDLKTLKIHEHDGRGDVKV</sequence>
<feature type="domain" description="CENP-V/GFA" evidence="4">
    <location>
        <begin position="7"/>
        <end position="119"/>
    </location>
</feature>
<dbReference type="STRING" id="104259.A0A0F7VFP0"/>
<reference evidence="6" key="1">
    <citation type="journal article" date="2015" name="Genome Announc.">
        <title>Draft genome sequence of the fungus Penicillium brasilianum MG11.</title>
        <authorList>
            <person name="Horn F."/>
            <person name="Linde J."/>
            <person name="Mattern D.J."/>
            <person name="Walther G."/>
            <person name="Guthke R."/>
            <person name="Brakhage A.A."/>
            <person name="Valiante V."/>
        </authorList>
    </citation>
    <scope>NUCLEOTIDE SEQUENCE [LARGE SCALE GENOMIC DNA]</scope>
    <source>
        <strain evidence="6">MG11</strain>
    </source>
</reference>
<name>A0A0F7VFP0_PENBI</name>
<gene>
    <name evidence="5" type="ORF">PMG11_05412</name>
</gene>
<dbReference type="GO" id="GO:0046872">
    <property type="term" value="F:metal ion binding"/>
    <property type="evidence" value="ECO:0007669"/>
    <property type="project" value="UniProtKB-KW"/>
</dbReference>
<keyword evidence="2" id="KW-0479">Metal-binding</keyword>
<evidence type="ECO:0000256" key="3">
    <source>
        <dbReference type="ARBA" id="ARBA00022833"/>
    </source>
</evidence>
<dbReference type="GO" id="GO:0016846">
    <property type="term" value="F:carbon-sulfur lyase activity"/>
    <property type="evidence" value="ECO:0007669"/>
    <property type="project" value="InterPro"/>
</dbReference>
<dbReference type="PANTHER" id="PTHR28620">
    <property type="entry name" value="CENTROMERE PROTEIN V"/>
    <property type="match status" value="1"/>
</dbReference>
<accession>A0A0F7VFP0</accession>
<evidence type="ECO:0000313" key="6">
    <source>
        <dbReference type="Proteomes" id="UP000042958"/>
    </source>
</evidence>
<dbReference type="Proteomes" id="UP000042958">
    <property type="component" value="Unassembled WGS sequence"/>
</dbReference>
<dbReference type="Gene3D" id="2.170.150.70">
    <property type="match status" value="1"/>
</dbReference>
<dbReference type="PANTHER" id="PTHR28620:SF1">
    <property type="entry name" value="CENP-V_GFA DOMAIN-CONTAINING PROTEIN"/>
    <property type="match status" value="1"/>
</dbReference>
<keyword evidence="6" id="KW-1185">Reference proteome</keyword>
<dbReference type="Pfam" id="PF04828">
    <property type="entry name" value="GFA"/>
    <property type="match status" value="1"/>
</dbReference>